<accession>A0A0M2STC3</accession>
<dbReference type="RefSeq" id="WP_046524840.1">
    <property type="nucleotide sequence ID" value="NZ_LAYY01000019.1"/>
</dbReference>
<dbReference type="PATRIC" id="fig|1408103.3.peg.3641"/>
<dbReference type="AlphaFoldDB" id="A0A0M2STC3"/>
<feature type="domain" description="DUF2268" evidence="1">
    <location>
        <begin position="55"/>
        <end position="244"/>
    </location>
</feature>
<gene>
    <name evidence="2" type="ORF">WQ57_16360</name>
</gene>
<dbReference type="Proteomes" id="UP000034166">
    <property type="component" value="Unassembled WGS sequence"/>
</dbReference>
<reference evidence="2 3" key="1">
    <citation type="submission" date="2015-04" db="EMBL/GenBank/DDBJ databases">
        <title>Taxonomic description and genome sequence of Bacillus campisalis sp. nov., a novel member of the genus Bacillus isolated from solar saltern.</title>
        <authorList>
            <person name="Mathan Kumar R."/>
            <person name="Kaur G."/>
            <person name="Kumar A."/>
            <person name="Singh N.K."/>
            <person name="Kaur N."/>
            <person name="Kumar N."/>
            <person name="Mayilraj S."/>
        </authorList>
    </citation>
    <scope>NUCLEOTIDE SEQUENCE [LARGE SCALE GENOMIC DNA]</scope>
    <source>
        <strain evidence="2 3">SA2-6</strain>
    </source>
</reference>
<proteinExistence type="predicted"/>
<evidence type="ECO:0000313" key="3">
    <source>
        <dbReference type="Proteomes" id="UP000034166"/>
    </source>
</evidence>
<protein>
    <recommendedName>
        <fullName evidence="1">DUF2268 domain-containing protein</fullName>
    </recommendedName>
</protein>
<dbReference type="EMBL" id="LAYY01000019">
    <property type="protein sequence ID" value="KKK36956.1"/>
    <property type="molecule type" value="Genomic_DNA"/>
</dbReference>
<keyword evidence="3" id="KW-1185">Reference proteome</keyword>
<organism evidence="2 3">
    <name type="scientific">Mesobacillus campisalis</name>
    <dbReference type="NCBI Taxonomy" id="1408103"/>
    <lineage>
        <taxon>Bacteria</taxon>
        <taxon>Bacillati</taxon>
        <taxon>Bacillota</taxon>
        <taxon>Bacilli</taxon>
        <taxon>Bacillales</taxon>
        <taxon>Bacillaceae</taxon>
        <taxon>Mesobacillus</taxon>
    </lineage>
</organism>
<evidence type="ECO:0000259" key="1">
    <source>
        <dbReference type="Pfam" id="PF10026"/>
    </source>
</evidence>
<dbReference type="Pfam" id="PF10026">
    <property type="entry name" value="DUF2268"/>
    <property type="match status" value="1"/>
</dbReference>
<comment type="caution">
    <text evidence="2">The sequence shown here is derived from an EMBL/GenBank/DDBJ whole genome shotgun (WGS) entry which is preliminary data.</text>
</comment>
<dbReference type="OrthoDB" id="2449457at2"/>
<sequence>MKENFSDPLKMCAEILQGEEENAAPFYQYLRKFGMYKPNARSMQIFEELKKQDIWVKVDRLHQHYRKKWNGPEIPVYIFPMDAAQRRLMLNGNGKSGVSFKDKMFLFLTPLDDEGELKALFVHEYHHICRMRMQKKNIRDYTLLDSMVLEGLAEHAVAKECGERYIGKWSAKYSHRELEFFWEKYLSGNLSVKKGHRLHDELLFGSGRYPGLMGYAMGYEIISQYKSNKSFTAKASFVTLSEEFTKMLKI</sequence>
<name>A0A0M2STC3_9BACI</name>
<evidence type="ECO:0000313" key="2">
    <source>
        <dbReference type="EMBL" id="KKK36956.1"/>
    </source>
</evidence>
<dbReference type="InterPro" id="IPR018728">
    <property type="entry name" value="DUF2268"/>
</dbReference>